<keyword evidence="1" id="KW-0472">Membrane</keyword>
<accession>A0A4D7C9G4</accession>
<name>A0A4D7C9G4_9SPHN</name>
<keyword evidence="3" id="KW-1185">Reference proteome</keyword>
<organism evidence="2 3">
    <name type="scientific">Hankyongella ginsenosidimutans</name>
    <dbReference type="NCBI Taxonomy" id="1763828"/>
    <lineage>
        <taxon>Bacteria</taxon>
        <taxon>Pseudomonadati</taxon>
        <taxon>Pseudomonadota</taxon>
        <taxon>Alphaproteobacteria</taxon>
        <taxon>Sphingomonadales</taxon>
        <taxon>Sphingomonadaceae</taxon>
        <taxon>Hankyongella</taxon>
    </lineage>
</organism>
<dbReference type="AlphaFoldDB" id="A0A4D7C9G4"/>
<dbReference type="KEGG" id="hgn:E6W36_08430"/>
<sequence>MMLWSEGKCRPNRLANENTVYYAGMAAALDLMIEFCYVCSGSGKDRTMQRAHVGLLGIGGVLATLSVMASLNVSVAHSTAATALSNTPATVLLGYDPATADLPSRVMLCEKQKQGPAHRVGINASVGRRLPI</sequence>
<dbReference type="EMBL" id="CP039704">
    <property type="protein sequence ID" value="QCI79553.1"/>
    <property type="molecule type" value="Genomic_DNA"/>
</dbReference>
<proteinExistence type="predicted"/>
<protein>
    <submittedName>
        <fullName evidence="2">Uncharacterized protein</fullName>
    </submittedName>
</protein>
<keyword evidence="1" id="KW-0812">Transmembrane</keyword>
<gene>
    <name evidence="2" type="ORF">E6W36_08430</name>
</gene>
<keyword evidence="1" id="KW-1133">Transmembrane helix</keyword>
<evidence type="ECO:0000313" key="2">
    <source>
        <dbReference type="EMBL" id="QCI79553.1"/>
    </source>
</evidence>
<evidence type="ECO:0000313" key="3">
    <source>
        <dbReference type="Proteomes" id="UP000298714"/>
    </source>
</evidence>
<reference evidence="3" key="1">
    <citation type="submission" date="2019-04" db="EMBL/GenBank/DDBJ databases">
        <title>Complete genome sequence of Sphingomonas sp. W1-2-3.</title>
        <authorList>
            <person name="Im W.T."/>
        </authorList>
    </citation>
    <scope>NUCLEOTIDE SEQUENCE [LARGE SCALE GENOMIC DNA]</scope>
    <source>
        <strain evidence="3">W1-2-3</strain>
    </source>
</reference>
<evidence type="ECO:0000256" key="1">
    <source>
        <dbReference type="SAM" id="Phobius"/>
    </source>
</evidence>
<dbReference type="Proteomes" id="UP000298714">
    <property type="component" value="Chromosome"/>
</dbReference>
<feature type="transmembrane region" description="Helical" evidence="1">
    <location>
        <begin position="51"/>
        <end position="71"/>
    </location>
</feature>
<feature type="transmembrane region" description="Helical" evidence="1">
    <location>
        <begin position="20"/>
        <end position="39"/>
    </location>
</feature>